<dbReference type="SUPFAM" id="SSF51905">
    <property type="entry name" value="FAD/NAD(P)-binding domain"/>
    <property type="match status" value="1"/>
</dbReference>
<keyword evidence="6" id="KW-1185">Reference proteome</keyword>
<dbReference type="PANTHER" id="PTHR43876">
    <property type="entry name" value="UBIQUINONE BIOSYNTHESIS MONOOXYGENASE COQ6, MITOCHONDRIAL"/>
    <property type="match status" value="1"/>
</dbReference>
<organism evidence="5 6">
    <name type="scientific">Aspergillus pseudoustus</name>
    <dbReference type="NCBI Taxonomy" id="1810923"/>
    <lineage>
        <taxon>Eukaryota</taxon>
        <taxon>Fungi</taxon>
        <taxon>Dikarya</taxon>
        <taxon>Ascomycota</taxon>
        <taxon>Pezizomycotina</taxon>
        <taxon>Eurotiomycetes</taxon>
        <taxon>Eurotiomycetidae</taxon>
        <taxon>Eurotiales</taxon>
        <taxon>Aspergillaceae</taxon>
        <taxon>Aspergillus</taxon>
        <taxon>Aspergillus subgen. Nidulantes</taxon>
    </lineage>
</organism>
<evidence type="ECO:0000256" key="1">
    <source>
        <dbReference type="ARBA" id="ARBA00022630"/>
    </source>
</evidence>
<evidence type="ECO:0000256" key="3">
    <source>
        <dbReference type="ARBA" id="ARBA00023002"/>
    </source>
</evidence>
<dbReference type="PRINTS" id="PR00420">
    <property type="entry name" value="RNGMNOXGNASE"/>
</dbReference>
<dbReference type="Gene3D" id="3.50.50.60">
    <property type="entry name" value="FAD/NAD(P)-binding domain"/>
    <property type="match status" value="1"/>
</dbReference>
<dbReference type="Proteomes" id="UP001610446">
    <property type="component" value="Unassembled WGS sequence"/>
</dbReference>
<evidence type="ECO:0000313" key="5">
    <source>
        <dbReference type="EMBL" id="KAL2839390.1"/>
    </source>
</evidence>
<dbReference type="InterPro" id="IPR002938">
    <property type="entry name" value="FAD-bd"/>
</dbReference>
<dbReference type="InterPro" id="IPR051205">
    <property type="entry name" value="UbiH/COQ6_monooxygenase"/>
</dbReference>
<gene>
    <name evidence="5" type="ORF">BJY01DRAFT_237101</name>
</gene>
<keyword evidence="2" id="KW-0274">FAD</keyword>
<dbReference type="Pfam" id="PF01494">
    <property type="entry name" value="FAD_binding_3"/>
    <property type="match status" value="1"/>
</dbReference>
<feature type="domain" description="FAD-binding" evidence="4">
    <location>
        <begin position="31"/>
        <end position="318"/>
    </location>
</feature>
<protein>
    <recommendedName>
        <fullName evidence="4">FAD-binding domain-containing protein</fullName>
    </recommendedName>
</protein>
<accession>A0ABR4JHB9</accession>
<keyword evidence="1" id="KW-0285">Flavoprotein</keyword>
<dbReference type="Gene3D" id="3.30.70.2450">
    <property type="match status" value="1"/>
</dbReference>
<comment type="caution">
    <text evidence="5">The sequence shown here is derived from an EMBL/GenBank/DDBJ whole genome shotgun (WGS) entry which is preliminary data.</text>
</comment>
<evidence type="ECO:0000313" key="6">
    <source>
        <dbReference type="Proteomes" id="UP001610446"/>
    </source>
</evidence>
<proteinExistence type="predicted"/>
<evidence type="ECO:0000256" key="2">
    <source>
        <dbReference type="ARBA" id="ARBA00022827"/>
    </source>
</evidence>
<dbReference type="PANTHER" id="PTHR43876:SF18">
    <property type="entry name" value="PUTATIVE (AFU_ORTHOLOGUE AFUA_3G09540)-RELATED"/>
    <property type="match status" value="1"/>
</dbReference>
<name>A0ABR4JHB9_9EURO</name>
<keyword evidence="3" id="KW-0560">Oxidoreductase</keyword>
<dbReference type="InterPro" id="IPR036188">
    <property type="entry name" value="FAD/NAD-bd_sf"/>
</dbReference>
<reference evidence="5 6" key="1">
    <citation type="submission" date="2024-07" db="EMBL/GenBank/DDBJ databases">
        <title>Section-level genome sequencing and comparative genomics of Aspergillus sections Usti and Cavernicolus.</title>
        <authorList>
            <consortium name="Lawrence Berkeley National Laboratory"/>
            <person name="Nybo J.L."/>
            <person name="Vesth T.C."/>
            <person name="Theobald S."/>
            <person name="Frisvad J.C."/>
            <person name="Larsen T.O."/>
            <person name="Kjaerboelling I."/>
            <person name="Rothschild-Mancinelli K."/>
            <person name="Lyhne E.K."/>
            <person name="Kogle M.E."/>
            <person name="Barry K."/>
            <person name="Clum A."/>
            <person name="Na H."/>
            <person name="Ledsgaard L."/>
            <person name="Lin J."/>
            <person name="Lipzen A."/>
            <person name="Kuo A."/>
            <person name="Riley R."/>
            <person name="Mondo S."/>
            <person name="Labutti K."/>
            <person name="Haridas S."/>
            <person name="Pangalinan J."/>
            <person name="Salamov A.A."/>
            <person name="Simmons B.A."/>
            <person name="Magnuson J.K."/>
            <person name="Chen J."/>
            <person name="Drula E."/>
            <person name="Henrissat B."/>
            <person name="Wiebenga A."/>
            <person name="Lubbers R.J."/>
            <person name="Gomes A.C."/>
            <person name="Makela M.R."/>
            <person name="Stajich J."/>
            <person name="Grigoriev I.V."/>
            <person name="Mortensen U.H."/>
            <person name="De Vries R.P."/>
            <person name="Baker S.E."/>
            <person name="Andersen M.R."/>
        </authorList>
    </citation>
    <scope>NUCLEOTIDE SEQUENCE [LARGE SCALE GENOMIC DNA]</scope>
    <source>
        <strain evidence="5 6">CBS 123904</strain>
    </source>
</reference>
<dbReference type="EMBL" id="JBFXLU010000133">
    <property type="protein sequence ID" value="KAL2839390.1"/>
    <property type="molecule type" value="Genomic_DNA"/>
</dbReference>
<sequence length="406" mass="45735">MKASMLIRNKPHDETNYASVIHFSAPAKYELERAGVLDRIAEEGFFPRNVCWRKKDGTRIIGLNHEMEPESSVHRMVALELGRVVQILYDAAIEQGNTQVLMDHKVTGIGQDDSSAWVQVTVPSGESSQFSADYIIGCDGANSQIRRSLFGDWEFPGWTWEQQIIATNVYYDFEKFGYEDANFIVHPQDWYMAAKISKDNLWRVTYGDMPGLTKEQYVERLPARYREILPGQPEPSVYTVTNVGPYKMHQRLAKSFRVGRFLLAGDAAHLCNPFGGLGLTGGIADVGALYDALIGIHKGVADEQILTEYSEARASKYRTFVDPLSTANFRRLWEKDPETTIAEDEFFQMAREAQADPGAAKRMLAGLMHLRSDLSHLKGIEVNLSGQLYGSRSALHYFTKFSEVPS</sequence>
<evidence type="ECO:0000259" key="4">
    <source>
        <dbReference type="Pfam" id="PF01494"/>
    </source>
</evidence>